<reference evidence="1 2" key="1">
    <citation type="journal article" date="2016" name="Nat. Commun.">
        <title>Thousands of microbial genomes shed light on interconnected biogeochemical processes in an aquifer system.</title>
        <authorList>
            <person name="Anantharaman K."/>
            <person name="Brown C.T."/>
            <person name="Hug L.A."/>
            <person name="Sharon I."/>
            <person name="Castelle C.J."/>
            <person name="Probst A.J."/>
            <person name="Thomas B.C."/>
            <person name="Singh A."/>
            <person name="Wilkins M.J."/>
            <person name="Karaoz U."/>
            <person name="Brodie E.L."/>
            <person name="Williams K.H."/>
            <person name="Hubbard S.S."/>
            <person name="Banfield J.F."/>
        </authorList>
    </citation>
    <scope>NUCLEOTIDE SEQUENCE [LARGE SCALE GENOMIC DNA]</scope>
</reference>
<comment type="caution">
    <text evidence="1">The sequence shown here is derived from an EMBL/GenBank/DDBJ whole genome shotgun (WGS) entry which is preliminary data.</text>
</comment>
<dbReference type="STRING" id="1798406.A3A04_02255"/>
<accession>A0A1G1ZR11</accession>
<proteinExistence type="predicted"/>
<organism evidence="1 2">
    <name type="scientific">Candidatus Harrisonbacteria bacterium RIFCSPLOWO2_01_FULL_40_28</name>
    <dbReference type="NCBI Taxonomy" id="1798406"/>
    <lineage>
        <taxon>Bacteria</taxon>
        <taxon>Candidatus Harrisoniibacteriota</taxon>
    </lineage>
</organism>
<evidence type="ECO:0000313" key="2">
    <source>
        <dbReference type="Proteomes" id="UP000178517"/>
    </source>
</evidence>
<evidence type="ECO:0000313" key="1">
    <source>
        <dbReference type="EMBL" id="OGY66190.1"/>
    </source>
</evidence>
<sequence>MLGIAYSLKSAIVQSETLYTFFCSDKGKKKRERVVREERYPPHRAVIISLRRRYEWYRGVVVKNPPTRNRKDEDCSREALAAAGVMILAELLEMMELDNEARIEVAGELKLLMRQEESALRHTDIVLTMLCDALRKVLNVSRADKLSDVSFRKSKRKENRIVEII</sequence>
<dbReference type="Proteomes" id="UP000178517">
    <property type="component" value="Unassembled WGS sequence"/>
</dbReference>
<dbReference type="EMBL" id="MHJI01000009">
    <property type="protein sequence ID" value="OGY66190.1"/>
    <property type="molecule type" value="Genomic_DNA"/>
</dbReference>
<name>A0A1G1ZR11_9BACT</name>
<protein>
    <submittedName>
        <fullName evidence="1">Uncharacterized protein</fullName>
    </submittedName>
</protein>
<gene>
    <name evidence="1" type="ORF">A3A04_02255</name>
</gene>
<dbReference type="AlphaFoldDB" id="A0A1G1ZR11"/>